<accession>A0A8H7SS40</accession>
<dbReference type="EMBL" id="JAEPRE010000083">
    <property type="protein sequence ID" value="KAG2233307.1"/>
    <property type="molecule type" value="Genomic_DNA"/>
</dbReference>
<organism evidence="1 2">
    <name type="scientific">Thamnidium elegans</name>
    <dbReference type="NCBI Taxonomy" id="101142"/>
    <lineage>
        <taxon>Eukaryota</taxon>
        <taxon>Fungi</taxon>
        <taxon>Fungi incertae sedis</taxon>
        <taxon>Mucoromycota</taxon>
        <taxon>Mucoromycotina</taxon>
        <taxon>Mucoromycetes</taxon>
        <taxon>Mucorales</taxon>
        <taxon>Mucorineae</taxon>
        <taxon>Mucoraceae</taxon>
        <taxon>Thamnidium</taxon>
    </lineage>
</organism>
<evidence type="ECO:0000313" key="2">
    <source>
        <dbReference type="Proteomes" id="UP000613177"/>
    </source>
</evidence>
<gene>
    <name evidence="1" type="ORF">INT48_007743</name>
</gene>
<name>A0A8H7SS40_9FUNG</name>
<sequence>MSKLILHNQEIINIVVTTLIGPEGLNVYTSRPTDWPDGTKSDVLYAPSVVSTSFPPMLVEIQHTIDQTFIDRLLN</sequence>
<dbReference type="AlphaFoldDB" id="A0A8H7SS40"/>
<dbReference type="Proteomes" id="UP000613177">
    <property type="component" value="Unassembled WGS sequence"/>
</dbReference>
<keyword evidence="2" id="KW-1185">Reference proteome</keyword>
<proteinExistence type="predicted"/>
<protein>
    <submittedName>
        <fullName evidence="1">Uncharacterized protein</fullName>
    </submittedName>
</protein>
<comment type="caution">
    <text evidence="1">The sequence shown here is derived from an EMBL/GenBank/DDBJ whole genome shotgun (WGS) entry which is preliminary data.</text>
</comment>
<dbReference type="OrthoDB" id="2289841at2759"/>
<reference evidence="1" key="1">
    <citation type="submission" date="2021-01" db="EMBL/GenBank/DDBJ databases">
        <title>Metabolic potential, ecology and presence of endohyphal bacteria is reflected in genomic diversity of Mucoromycotina.</title>
        <authorList>
            <person name="Muszewska A."/>
            <person name="Okrasinska A."/>
            <person name="Steczkiewicz K."/>
            <person name="Drgas O."/>
            <person name="Orlowska M."/>
            <person name="Perlinska-Lenart U."/>
            <person name="Aleksandrzak-Piekarczyk T."/>
            <person name="Szatraj K."/>
            <person name="Zielenkiewicz U."/>
            <person name="Pilsyk S."/>
            <person name="Malc E."/>
            <person name="Mieczkowski P."/>
            <person name="Kruszewska J.S."/>
            <person name="Biernat P."/>
            <person name="Pawlowska J."/>
        </authorList>
    </citation>
    <scope>NUCLEOTIDE SEQUENCE</scope>
    <source>
        <strain evidence="1">WA0000018081</strain>
    </source>
</reference>
<evidence type="ECO:0000313" key="1">
    <source>
        <dbReference type="EMBL" id="KAG2233307.1"/>
    </source>
</evidence>